<dbReference type="InterPro" id="IPR030834">
    <property type="entry name" value="PKS_assoc_dom"/>
</dbReference>
<evidence type="ECO:0000259" key="5">
    <source>
        <dbReference type="PROSITE" id="PS52004"/>
    </source>
</evidence>
<dbReference type="InterPro" id="IPR014031">
    <property type="entry name" value="Ketoacyl_synth_C"/>
</dbReference>
<name>A0A1S6K834_9DINO</name>
<dbReference type="Gene3D" id="3.40.47.10">
    <property type="match status" value="1"/>
</dbReference>
<dbReference type="PANTHER" id="PTHR43775:SF37">
    <property type="entry name" value="SI:DKEY-61P9.11"/>
    <property type="match status" value="1"/>
</dbReference>
<feature type="region of interest" description="Disordered" evidence="4">
    <location>
        <begin position="1235"/>
        <end position="1260"/>
    </location>
</feature>
<dbReference type="CDD" id="cd00833">
    <property type="entry name" value="PKS"/>
    <property type="match status" value="1"/>
</dbReference>
<keyword evidence="3" id="KW-0808">Transferase</keyword>
<evidence type="ECO:0000256" key="3">
    <source>
        <dbReference type="RuleBase" id="RU003694"/>
    </source>
</evidence>
<evidence type="ECO:0000256" key="1">
    <source>
        <dbReference type="ARBA" id="ARBA00022450"/>
    </source>
</evidence>
<accession>A0A1S6K834</accession>
<dbReference type="InterPro" id="IPR050091">
    <property type="entry name" value="PKS_NRPS_Biosynth_Enz"/>
</dbReference>
<proteinExistence type="inferred from homology"/>
<dbReference type="GO" id="GO:0004312">
    <property type="term" value="F:fatty acid synthase activity"/>
    <property type="evidence" value="ECO:0007669"/>
    <property type="project" value="TreeGrafter"/>
</dbReference>
<keyword evidence="1" id="KW-0596">Phosphopantetheine</keyword>
<dbReference type="NCBIfam" id="TIGR04556">
    <property type="entry name" value="PKS_assoc"/>
    <property type="match status" value="1"/>
</dbReference>
<dbReference type="InterPro" id="IPR016039">
    <property type="entry name" value="Thiolase-like"/>
</dbReference>
<protein>
    <submittedName>
        <fullName evidence="6">Type I polyketide synthase</fullName>
    </submittedName>
</protein>
<sequence length="1260" mass="139951">MCARPACAPWSVSEKGPMESAAFATDHGTWRDLDFKIVEIVSKEPVDPLPEELEANPLAKRLEVDGKRGQTVGWRDDLGKHLVETFDGDVTAIAEECLREFEQSAPELTIPRSEHRAEFFPAELAFLLEEWHYCVLQATSLPEERRSASRAVVEREERWTRIVPDAEAAYMGKASGGKKIMWLDHLDQSDDDPFAENGLAVADRKLSELGRWLGPVCPNLGFQASHRTNAFVQARCSNPKEEEELLEPFGEATFRIPAEEMQGHLSFTHRRKLCMMYFVHGSGGTLTLHPVFRGAEDITLPCRENTIVVFRHDLCDYTYFPEGKQLCVQAWILREPHAGEVGISSADTTDRYNEDIDKIPDGPVYGASPETVDCMSLGCRYACNTYQPEDYWAMLAFACDGGILIPHTRWDHDLYYEANPDALSGKAYARHFGMLDLQALTLFNNTFFGISDTDASCIDPPARVLLEAGYDCLFRAGWTSRKLRGVTMGMCFGTAESEFAGMSNQGWLAGFKEQTRRELLPAMTSARLQFTFGIRGPCQSAETACSSALSATCVMHHWMRPKMPEHRLARTMSQQVPYGLAGGCNAAFNAGTMIGFCGAHMLSIQGRCFTFDQSGDGFLRAEGIGAMHYKTSYSEDHARLSMLVASQMNQDGRSASLTAPHGPSQQECIRYCLREAGITPLDVQVQELHGTGTALGDPIETGSLRATMMVYEGEVREHPIIKTSSKSNFGHTELNAGMCGIMKCCLLGVFCACTPNCHIRLLNPHVDVNSYPVLFSTEIVDQSKDTAYCGVSSFGWSGCNARGDMYSRCLSGPRNTEPGQRLLDLTAARVFRAASLNRLCAPPEPAANAALDDLRAYDGEYGVGMPADEGNTFYCKGSFSASMEQMSWLYDRNAYAFAFALGETRVEQFQLVVNKAKAFTIFPAAKMADPFAQVLGPGKAPPGHAWAIDGRSQGVPQGTVYMVFFAWDEEARQKRVWWEASEDDRALAMAASVSFRHSYSIVGSWTLWKPVLMRAGAEPGLFETEVRVGFERHEDFRFLRDADPNQAIYPARGLAKESDDMPVRGPDFRGEGKAWFVSGKFGEPVAIQLRVWEGEITVSTTMGSRGVSTWTSDAGPEPAVFYVSASWNEFGFSAMEAVQGKAGVYRLKKLLSHERMELFQIVVDKDRGKVIHPEMQLADQLISPALGPDGQGEGLHWGLYGWGGAFVEITLDLTQVESDRRKVVTWEFDELQQRPRHRREGFDPTPDAPEFPTYDYEPAF</sequence>
<evidence type="ECO:0000256" key="2">
    <source>
        <dbReference type="ARBA" id="ARBA00022553"/>
    </source>
</evidence>
<dbReference type="PROSITE" id="PS52004">
    <property type="entry name" value="KS3_2"/>
    <property type="match status" value="1"/>
</dbReference>
<dbReference type="Pfam" id="PF02801">
    <property type="entry name" value="Ketoacyl-synt_C"/>
    <property type="match status" value="1"/>
</dbReference>
<comment type="similarity">
    <text evidence="3">Belongs to the thiolase-like superfamily. Beta-ketoacyl-ACP synthases family.</text>
</comment>
<evidence type="ECO:0000313" key="6">
    <source>
        <dbReference type="EMBL" id="AQS99181.1"/>
    </source>
</evidence>
<organism evidence="6">
    <name type="scientific">Gambierdiscus excentricus</name>
    <dbReference type="NCBI Taxonomy" id="986170"/>
    <lineage>
        <taxon>Eukaryota</taxon>
        <taxon>Sar</taxon>
        <taxon>Alveolata</taxon>
        <taxon>Dinophyceae</taxon>
        <taxon>Gonyaulacales</taxon>
        <taxon>Pyrocystaceae</taxon>
        <taxon>Gambierdiscus</taxon>
    </lineage>
</organism>
<dbReference type="EMBL" id="KX395763">
    <property type="protein sequence ID" value="AQS99181.1"/>
    <property type="molecule type" value="Transcribed_RNA"/>
</dbReference>
<dbReference type="SMART" id="SM00825">
    <property type="entry name" value="PKS_KS"/>
    <property type="match status" value="1"/>
</dbReference>
<dbReference type="InterPro" id="IPR014030">
    <property type="entry name" value="Ketoacyl_synth_N"/>
</dbReference>
<dbReference type="AlphaFoldDB" id="A0A1S6K834"/>
<evidence type="ECO:0000256" key="4">
    <source>
        <dbReference type="SAM" id="MobiDB-lite"/>
    </source>
</evidence>
<dbReference type="PANTHER" id="PTHR43775">
    <property type="entry name" value="FATTY ACID SYNTHASE"/>
    <property type="match status" value="1"/>
</dbReference>
<dbReference type="SUPFAM" id="SSF53901">
    <property type="entry name" value="Thiolase-like"/>
    <property type="match status" value="1"/>
</dbReference>
<dbReference type="InterPro" id="IPR020841">
    <property type="entry name" value="PKS_Beta-ketoAc_synthase_dom"/>
</dbReference>
<reference evidence="6" key="1">
    <citation type="journal article" date="2017" name="J. Eukaryot. Microbiol.">
        <title>Role of Modular Polyketide Synthases in the Production of Polyether Ladder Compounds in Ciguatoxin-producing Gambierdiscus polynesiensis and G.excentricus (Dinophyceae).</title>
        <authorList>
            <person name="Kohli G.S."/>
            <person name="Campbell K."/>
            <person name="John U."/>
            <person name="Smith K.F."/>
            <person name="Fraga S."/>
            <person name="Rhodes L.L."/>
            <person name="Murray S.A."/>
        </authorList>
    </citation>
    <scope>NUCLEOTIDE SEQUENCE</scope>
    <source>
        <strain evidence="6">Contig_3376</strain>
    </source>
</reference>
<dbReference type="GO" id="GO:0006633">
    <property type="term" value="P:fatty acid biosynthetic process"/>
    <property type="evidence" value="ECO:0007669"/>
    <property type="project" value="TreeGrafter"/>
</dbReference>
<feature type="domain" description="Ketosynthase family 3 (KS3)" evidence="5">
    <location>
        <begin position="369"/>
        <end position="807"/>
    </location>
</feature>
<keyword evidence="2" id="KW-0597">Phosphoprotein</keyword>
<dbReference type="Pfam" id="PF00109">
    <property type="entry name" value="ketoacyl-synt"/>
    <property type="match status" value="1"/>
</dbReference>